<evidence type="ECO:0000313" key="2">
    <source>
        <dbReference type="Proteomes" id="UP000266340"/>
    </source>
</evidence>
<keyword evidence="2" id="KW-1185">Reference proteome</keyword>
<dbReference type="InterPro" id="IPR031325">
    <property type="entry name" value="RHS_repeat"/>
</dbReference>
<accession>A0A398CV66</accession>
<proteinExistence type="predicted"/>
<dbReference type="Gene3D" id="2.180.10.10">
    <property type="entry name" value="RHS repeat-associated core"/>
    <property type="match status" value="1"/>
</dbReference>
<name>A0A398CV66_9BACL</name>
<dbReference type="InterPro" id="IPR006530">
    <property type="entry name" value="YD"/>
</dbReference>
<gene>
    <name evidence="1" type="ORF">D3H35_02075</name>
</gene>
<evidence type="ECO:0008006" key="3">
    <source>
        <dbReference type="Google" id="ProtNLM"/>
    </source>
</evidence>
<reference evidence="1 2" key="1">
    <citation type="submission" date="2018-09" db="EMBL/GenBank/DDBJ databases">
        <title>Cohnella cavernae sp. nov., isolated from a karst cave.</title>
        <authorList>
            <person name="Zhu H."/>
        </authorList>
    </citation>
    <scope>NUCLEOTIDE SEQUENCE [LARGE SCALE GENOMIC DNA]</scope>
    <source>
        <strain evidence="1 2">K2E09-144</strain>
    </source>
</reference>
<comment type="caution">
    <text evidence="1">The sequence shown here is derived from an EMBL/GenBank/DDBJ whole genome shotgun (WGS) entry which is preliminary data.</text>
</comment>
<dbReference type="AlphaFoldDB" id="A0A398CV66"/>
<evidence type="ECO:0000313" key="1">
    <source>
        <dbReference type="EMBL" id="RIE05179.1"/>
    </source>
</evidence>
<dbReference type="OrthoDB" id="9816400at2"/>
<dbReference type="Proteomes" id="UP000266340">
    <property type="component" value="Unassembled WGS sequence"/>
</dbReference>
<organism evidence="1 2">
    <name type="scientific">Cohnella faecalis</name>
    <dbReference type="NCBI Taxonomy" id="2315694"/>
    <lineage>
        <taxon>Bacteria</taxon>
        <taxon>Bacillati</taxon>
        <taxon>Bacillota</taxon>
        <taxon>Bacilli</taxon>
        <taxon>Bacillales</taxon>
        <taxon>Paenibacillaceae</taxon>
        <taxon>Cohnella</taxon>
    </lineage>
</organism>
<sequence length="42" mass="4414">MAVTTRAAGVSSQIMTFQYDAAGNLIAETDPNGNQTVYGYDA</sequence>
<protein>
    <recommendedName>
        <fullName evidence="3">RHS repeat protein</fullName>
    </recommendedName>
</protein>
<dbReference type="EMBL" id="QXJM01000015">
    <property type="protein sequence ID" value="RIE05179.1"/>
    <property type="molecule type" value="Genomic_DNA"/>
</dbReference>
<dbReference type="NCBIfam" id="TIGR01643">
    <property type="entry name" value="YD_repeat_2x"/>
    <property type="match status" value="1"/>
</dbReference>
<dbReference type="Pfam" id="PF05593">
    <property type="entry name" value="RHS_repeat"/>
    <property type="match status" value="1"/>
</dbReference>